<proteinExistence type="predicted"/>
<evidence type="ECO:0000313" key="2">
    <source>
        <dbReference type="Proteomes" id="UP000663872"/>
    </source>
</evidence>
<dbReference type="EMBL" id="CAJNYT010003256">
    <property type="protein sequence ID" value="CAF3543328.1"/>
    <property type="molecule type" value="Genomic_DNA"/>
</dbReference>
<accession>A0A818JFQ0</accession>
<evidence type="ECO:0000313" key="1">
    <source>
        <dbReference type="EMBL" id="CAF3543328.1"/>
    </source>
</evidence>
<sequence>MCAVVDDNELQFNGIHEDNCVNHGQTHVVPEPLVTRTIYGELRTVFGDEAPSNRIAIRWAAWFREG</sequence>
<reference evidence="1" key="1">
    <citation type="submission" date="2021-02" db="EMBL/GenBank/DDBJ databases">
        <authorList>
            <person name="Nowell W R."/>
        </authorList>
    </citation>
    <scope>NUCLEOTIDE SEQUENCE</scope>
</reference>
<organism evidence="1 2">
    <name type="scientific">Rotaria socialis</name>
    <dbReference type="NCBI Taxonomy" id="392032"/>
    <lineage>
        <taxon>Eukaryota</taxon>
        <taxon>Metazoa</taxon>
        <taxon>Spiralia</taxon>
        <taxon>Gnathifera</taxon>
        <taxon>Rotifera</taxon>
        <taxon>Eurotatoria</taxon>
        <taxon>Bdelloidea</taxon>
        <taxon>Philodinida</taxon>
        <taxon>Philodinidae</taxon>
        <taxon>Rotaria</taxon>
    </lineage>
</organism>
<gene>
    <name evidence="1" type="ORF">GRG538_LOCUS19870</name>
</gene>
<protein>
    <submittedName>
        <fullName evidence="1">Uncharacterized protein</fullName>
    </submittedName>
</protein>
<dbReference type="Proteomes" id="UP000663872">
    <property type="component" value="Unassembled WGS sequence"/>
</dbReference>
<dbReference type="AlphaFoldDB" id="A0A818JFQ0"/>
<name>A0A818JFQ0_9BILA</name>
<comment type="caution">
    <text evidence="1">The sequence shown here is derived from an EMBL/GenBank/DDBJ whole genome shotgun (WGS) entry which is preliminary data.</text>
</comment>